<evidence type="ECO:0000313" key="2">
    <source>
        <dbReference type="Proteomes" id="UP000199630"/>
    </source>
</evidence>
<dbReference type="OrthoDB" id="9830067at2"/>
<accession>A0A1I3VLN9</accession>
<evidence type="ECO:0000313" key="1">
    <source>
        <dbReference type="EMBL" id="SFJ95903.1"/>
    </source>
</evidence>
<protein>
    <submittedName>
        <fullName evidence="1">Uncharacterized protein</fullName>
    </submittedName>
</protein>
<name>A0A1I3VLN9_9RHOB</name>
<keyword evidence="2" id="KW-1185">Reference proteome</keyword>
<reference evidence="2" key="1">
    <citation type="submission" date="2016-10" db="EMBL/GenBank/DDBJ databases">
        <authorList>
            <person name="Varghese N."/>
            <person name="Submissions S."/>
        </authorList>
    </citation>
    <scope>NUCLEOTIDE SEQUENCE [LARGE SCALE GENOMIC DNA]</scope>
    <source>
        <strain evidence="2">DSM 26471</strain>
    </source>
</reference>
<proteinExistence type="predicted"/>
<gene>
    <name evidence="1" type="ORF">SAMN04487991_3420</name>
</gene>
<dbReference type="Proteomes" id="UP000199630">
    <property type="component" value="Unassembled WGS sequence"/>
</dbReference>
<dbReference type="AlphaFoldDB" id="A0A1I3VLN9"/>
<dbReference type="STRING" id="588602.SAMN04487991_3420"/>
<dbReference type="RefSeq" id="WP_090061917.1">
    <property type="nucleotide sequence ID" value="NZ_FORH01000007.1"/>
</dbReference>
<sequence>MRWPGIIASLIAAPLWAGDLICPAISGVPPGFGFLAPELAVRFAAPVSPERPVTETPTDWIGSWRITPPGGGPAPLSSLEIQSEFGALWLRWDPDLSDPCSADTRITVTATALRLSGDPEALTEARALGLIPPQEEAPDLMSPEARAALLRSLTLSRSGKLCYLRWTGPDGPAALQFLCILETGE</sequence>
<organism evidence="1 2">
    <name type="scientific">Celeribacter neptunius</name>
    <dbReference type="NCBI Taxonomy" id="588602"/>
    <lineage>
        <taxon>Bacteria</taxon>
        <taxon>Pseudomonadati</taxon>
        <taxon>Pseudomonadota</taxon>
        <taxon>Alphaproteobacteria</taxon>
        <taxon>Rhodobacterales</taxon>
        <taxon>Roseobacteraceae</taxon>
        <taxon>Celeribacter</taxon>
    </lineage>
</organism>
<dbReference type="EMBL" id="FORH01000007">
    <property type="protein sequence ID" value="SFJ95903.1"/>
    <property type="molecule type" value="Genomic_DNA"/>
</dbReference>